<keyword evidence="3" id="KW-0159">Chromosome partition</keyword>
<dbReference type="PANTHER" id="PTHR34298">
    <property type="entry name" value="SEGREGATION AND CONDENSATION PROTEIN B"/>
    <property type="match status" value="1"/>
</dbReference>
<evidence type="ECO:0000256" key="4">
    <source>
        <dbReference type="ARBA" id="ARBA00023306"/>
    </source>
</evidence>
<protein>
    <recommendedName>
        <fullName evidence="7">Segregation and condensation protein B</fullName>
    </recommendedName>
</protein>
<dbReference type="PANTHER" id="PTHR34298:SF2">
    <property type="entry name" value="SEGREGATION AND CONDENSATION PROTEIN B"/>
    <property type="match status" value="1"/>
</dbReference>
<reference evidence="6" key="1">
    <citation type="journal article" date="2019" name="Int. J. Syst. Evol. Microbiol.">
        <title>The Global Catalogue of Microorganisms (GCM) 10K type strain sequencing project: providing services to taxonomists for standard genome sequencing and annotation.</title>
        <authorList>
            <consortium name="The Broad Institute Genomics Platform"/>
            <consortium name="The Broad Institute Genome Sequencing Center for Infectious Disease"/>
            <person name="Wu L."/>
            <person name="Ma J."/>
        </authorList>
    </citation>
    <scope>NUCLEOTIDE SEQUENCE [LARGE SCALE GENOMIC DNA]</scope>
    <source>
        <strain evidence="6">NBRC 104970</strain>
    </source>
</reference>
<keyword evidence="2" id="KW-0132">Cell division</keyword>
<evidence type="ECO:0000313" key="6">
    <source>
        <dbReference type="Proteomes" id="UP001156836"/>
    </source>
</evidence>
<comment type="caution">
    <text evidence="5">The sequence shown here is derived from an EMBL/GenBank/DDBJ whole genome shotgun (WGS) entry which is preliminary data.</text>
</comment>
<proteinExistence type="predicted"/>
<dbReference type="InterPro" id="IPR036390">
    <property type="entry name" value="WH_DNA-bd_sf"/>
</dbReference>
<dbReference type="Proteomes" id="UP001156836">
    <property type="component" value="Unassembled WGS sequence"/>
</dbReference>
<keyword evidence="6" id="KW-1185">Reference proteome</keyword>
<evidence type="ECO:0000256" key="1">
    <source>
        <dbReference type="ARBA" id="ARBA00022490"/>
    </source>
</evidence>
<dbReference type="EMBL" id="BSOZ01000013">
    <property type="protein sequence ID" value="GLS04092.1"/>
    <property type="molecule type" value="Genomic_DNA"/>
</dbReference>
<dbReference type="RefSeq" id="WP_018747474.1">
    <property type="nucleotide sequence ID" value="NZ_BSOZ01000013.1"/>
</dbReference>
<gene>
    <name evidence="5" type="ORF">GCM10007860_12380</name>
</gene>
<dbReference type="NCBIfam" id="TIGR00281">
    <property type="entry name" value="SMC-Scp complex subunit ScpB"/>
    <property type="match status" value="1"/>
</dbReference>
<evidence type="ECO:0000313" key="5">
    <source>
        <dbReference type="EMBL" id="GLS04092.1"/>
    </source>
</evidence>
<dbReference type="InterPro" id="IPR036388">
    <property type="entry name" value="WH-like_DNA-bd_sf"/>
</dbReference>
<evidence type="ECO:0000256" key="2">
    <source>
        <dbReference type="ARBA" id="ARBA00022618"/>
    </source>
</evidence>
<dbReference type="SUPFAM" id="SSF46785">
    <property type="entry name" value="Winged helix' DNA-binding domain"/>
    <property type="match status" value="2"/>
</dbReference>
<accession>A0ABQ6BRL5</accession>
<dbReference type="Pfam" id="PF04079">
    <property type="entry name" value="SMC_ScpB"/>
    <property type="match status" value="1"/>
</dbReference>
<name>A0ABQ6BRL5_9NEIS</name>
<dbReference type="Gene3D" id="1.10.10.10">
    <property type="entry name" value="Winged helix-like DNA-binding domain superfamily/Winged helix DNA-binding domain"/>
    <property type="match status" value="2"/>
</dbReference>
<evidence type="ECO:0008006" key="7">
    <source>
        <dbReference type="Google" id="ProtNLM"/>
    </source>
</evidence>
<sequence length="198" mass="21843">MSELDSRLDEAERAHLKKVLEAALLVASEPLPVATLKQLFAVPPSAAQLNELLDELAHAWNGRGVELVRLASGWRFRARLEMQPYLERLNPDKPPRYSRAVMETLAIIAYKQPVTRGEIEEIRGVTVSSAIIQALKERDWIDVVGHKEVPGRPELLATTRHFLDDLGLSGLSDLPPLAELGNLVLPQADAVPEPANDA</sequence>
<keyword evidence="1" id="KW-0963">Cytoplasm</keyword>
<dbReference type="PIRSF" id="PIRSF019345">
    <property type="entry name" value="ScpB"/>
    <property type="match status" value="1"/>
</dbReference>
<evidence type="ECO:0000256" key="3">
    <source>
        <dbReference type="ARBA" id="ARBA00022829"/>
    </source>
</evidence>
<keyword evidence="4" id="KW-0131">Cell cycle</keyword>
<organism evidence="5 6">
    <name type="scientific">Chitiniphilus shinanonensis</name>
    <dbReference type="NCBI Taxonomy" id="553088"/>
    <lineage>
        <taxon>Bacteria</taxon>
        <taxon>Pseudomonadati</taxon>
        <taxon>Pseudomonadota</taxon>
        <taxon>Betaproteobacteria</taxon>
        <taxon>Neisseriales</taxon>
        <taxon>Chitinibacteraceae</taxon>
        <taxon>Chitiniphilus</taxon>
    </lineage>
</organism>
<dbReference type="InterPro" id="IPR005234">
    <property type="entry name" value="ScpB_csome_segregation"/>
</dbReference>